<protein>
    <submittedName>
        <fullName evidence="1 3">Uncharacterized protein</fullName>
    </submittedName>
</protein>
<name>A0A183ITT4_9BILA</name>
<proteinExistence type="predicted"/>
<reference evidence="3" key="1">
    <citation type="submission" date="2016-06" db="UniProtKB">
        <authorList>
            <consortium name="WormBaseParasite"/>
        </authorList>
    </citation>
    <scope>IDENTIFICATION</scope>
</reference>
<organism evidence="3">
    <name type="scientific">Soboliphyme baturini</name>
    <dbReference type="NCBI Taxonomy" id="241478"/>
    <lineage>
        <taxon>Eukaryota</taxon>
        <taxon>Metazoa</taxon>
        <taxon>Ecdysozoa</taxon>
        <taxon>Nematoda</taxon>
        <taxon>Enoplea</taxon>
        <taxon>Dorylaimia</taxon>
        <taxon>Dioctophymatida</taxon>
        <taxon>Dioctophymatoidea</taxon>
        <taxon>Soboliphymatidae</taxon>
        <taxon>Soboliphyme</taxon>
    </lineage>
</organism>
<dbReference type="Proteomes" id="UP000270296">
    <property type="component" value="Unassembled WGS sequence"/>
</dbReference>
<reference evidence="1 2" key="2">
    <citation type="submission" date="2018-11" db="EMBL/GenBank/DDBJ databases">
        <authorList>
            <consortium name="Pathogen Informatics"/>
        </authorList>
    </citation>
    <scope>NUCLEOTIDE SEQUENCE [LARGE SCALE GENOMIC DNA]</scope>
</reference>
<dbReference type="EMBL" id="UZAM01010262">
    <property type="protein sequence ID" value="VDP11613.1"/>
    <property type="molecule type" value="Genomic_DNA"/>
</dbReference>
<accession>A0A183ITT4</accession>
<evidence type="ECO:0000313" key="2">
    <source>
        <dbReference type="Proteomes" id="UP000270296"/>
    </source>
</evidence>
<evidence type="ECO:0000313" key="3">
    <source>
        <dbReference type="WBParaSite" id="SBAD_0000729701-mRNA-1"/>
    </source>
</evidence>
<dbReference type="WBParaSite" id="SBAD_0000729701-mRNA-1">
    <property type="protein sequence ID" value="SBAD_0000729701-mRNA-1"/>
    <property type="gene ID" value="SBAD_0000729701"/>
</dbReference>
<gene>
    <name evidence="1" type="ORF">SBAD_LOCUS7031</name>
</gene>
<keyword evidence="2" id="KW-1185">Reference proteome</keyword>
<evidence type="ECO:0000313" key="1">
    <source>
        <dbReference type="EMBL" id="VDP11613.1"/>
    </source>
</evidence>
<dbReference type="OrthoDB" id="1431247at2759"/>
<dbReference type="AlphaFoldDB" id="A0A183ITT4"/>
<sequence>MSSVEVVPVVVEQHAVDTWDWPLQHSTVVQVVNTASSFEVCLDVPFFTLKEIEVLNLRLFLCPLW</sequence>